<evidence type="ECO:0000313" key="3">
    <source>
        <dbReference type="Proteomes" id="UP001172457"/>
    </source>
</evidence>
<feature type="compositionally biased region" description="Basic and acidic residues" evidence="1">
    <location>
        <begin position="34"/>
        <end position="53"/>
    </location>
</feature>
<accession>A0AA38WTD7</accession>
<dbReference type="EMBL" id="JARYMX010000001">
    <property type="protein sequence ID" value="KAJ9566780.1"/>
    <property type="molecule type" value="Genomic_DNA"/>
</dbReference>
<dbReference type="Proteomes" id="UP001172457">
    <property type="component" value="Chromosome 1"/>
</dbReference>
<proteinExistence type="predicted"/>
<organism evidence="2 3">
    <name type="scientific">Centaurea solstitialis</name>
    <name type="common">yellow star-thistle</name>
    <dbReference type="NCBI Taxonomy" id="347529"/>
    <lineage>
        <taxon>Eukaryota</taxon>
        <taxon>Viridiplantae</taxon>
        <taxon>Streptophyta</taxon>
        <taxon>Embryophyta</taxon>
        <taxon>Tracheophyta</taxon>
        <taxon>Spermatophyta</taxon>
        <taxon>Magnoliopsida</taxon>
        <taxon>eudicotyledons</taxon>
        <taxon>Gunneridae</taxon>
        <taxon>Pentapetalae</taxon>
        <taxon>asterids</taxon>
        <taxon>campanulids</taxon>
        <taxon>Asterales</taxon>
        <taxon>Asteraceae</taxon>
        <taxon>Carduoideae</taxon>
        <taxon>Cardueae</taxon>
        <taxon>Centaureinae</taxon>
        <taxon>Centaurea</taxon>
    </lineage>
</organism>
<reference evidence="2" key="1">
    <citation type="submission" date="2023-03" db="EMBL/GenBank/DDBJ databases">
        <title>Chromosome-scale reference genome and RAD-based genetic map of yellow starthistle (Centaurea solstitialis) reveal putative structural variation and QTLs associated with invader traits.</title>
        <authorList>
            <person name="Reatini B."/>
            <person name="Cang F.A."/>
            <person name="Jiang Q."/>
            <person name="Mckibben M.T.W."/>
            <person name="Barker M.S."/>
            <person name="Rieseberg L.H."/>
            <person name="Dlugosch K.M."/>
        </authorList>
    </citation>
    <scope>NUCLEOTIDE SEQUENCE</scope>
    <source>
        <strain evidence="2">CAN-66</strain>
        <tissue evidence="2">Leaf</tissue>
    </source>
</reference>
<name>A0AA38WTD7_9ASTR</name>
<comment type="caution">
    <text evidence="2">The sequence shown here is derived from an EMBL/GenBank/DDBJ whole genome shotgun (WGS) entry which is preliminary data.</text>
</comment>
<protein>
    <recommendedName>
        <fullName evidence="4">Reverse transcriptase domain-containing protein</fullName>
    </recommendedName>
</protein>
<sequence>MSSPNHSQSEYSADASGYVTARPRANSTPNQDRTVSDEVESHHDASVEPKSDSDSSDSSIPVFPRPTPTMPESSRGPRIRVTPRKSVPIPRHAFADRTEAPTPPRVVTGVPIGIYRSFGYRKGGYRDGFCGEVDIGGLDDFVDFLGVRDLFGDVLKMIPRRSPRNPGGTSEGQNPDIAQIIAQQIQAAIPNIVTQVTTGINADRRNDRTERGNLNNDNNNVNNTVGCNYKTFMSCKPKEFYGKEGVVGLLTWIDNLESVLHISKCAEDRKVEYASCQLQGRALTWWNIQVQTRGRENAYRLLWEEFKGLLIEEYCPKSEIQKLEAEF</sequence>
<evidence type="ECO:0008006" key="4">
    <source>
        <dbReference type="Google" id="ProtNLM"/>
    </source>
</evidence>
<feature type="compositionally biased region" description="Polar residues" evidence="1">
    <location>
        <begin position="1"/>
        <end position="11"/>
    </location>
</feature>
<evidence type="ECO:0000256" key="1">
    <source>
        <dbReference type="SAM" id="MobiDB-lite"/>
    </source>
</evidence>
<dbReference type="AlphaFoldDB" id="A0AA38WTD7"/>
<gene>
    <name evidence="2" type="ORF">OSB04_002746</name>
</gene>
<feature type="region of interest" description="Disordered" evidence="1">
    <location>
        <begin position="1"/>
        <end position="103"/>
    </location>
</feature>
<keyword evidence="3" id="KW-1185">Reference proteome</keyword>
<evidence type="ECO:0000313" key="2">
    <source>
        <dbReference type="EMBL" id="KAJ9566780.1"/>
    </source>
</evidence>